<protein>
    <submittedName>
        <fullName evidence="3">DUF835 domain-containing protein</fullName>
    </submittedName>
</protein>
<evidence type="ECO:0000259" key="2">
    <source>
        <dbReference type="Pfam" id="PF05763"/>
    </source>
</evidence>
<evidence type="ECO:0000256" key="1">
    <source>
        <dbReference type="SAM" id="Phobius"/>
    </source>
</evidence>
<dbReference type="PANTHER" id="PTHR33531">
    <property type="entry name" value="RUBRERYTHRIN SUBFAMILY"/>
    <property type="match status" value="1"/>
</dbReference>
<accession>A0ABV4T287</accession>
<dbReference type="Pfam" id="PF05763">
    <property type="entry name" value="DUF835"/>
    <property type="match status" value="1"/>
</dbReference>
<feature type="transmembrane region" description="Helical" evidence="1">
    <location>
        <begin position="6"/>
        <end position="23"/>
    </location>
</feature>
<dbReference type="Proteomes" id="UP001571980">
    <property type="component" value="Unassembled WGS sequence"/>
</dbReference>
<dbReference type="EMBL" id="JARRIG010000002">
    <property type="protein sequence ID" value="MFA4803945.1"/>
    <property type="molecule type" value="Genomic_DNA"/>
</dbReference>
<reference evidence="3 4" key="1">
    <citation type="submission" date="2023-03" db="EMBL/GenBank/DDBJ databases">
        <title>Speciation in Pyrococcus: adaptation to high temperature as a mechanism.</title>
        <authorList>
            <person name="Gu J."/>
        </authorList>
    </citation>
    <scope>NUCLEOTIDE SEQUENCE [LARGE SCALE GENOMIC DNA]</scope>
    <source>
        <strain evidence="3 4">LMOA34</strain>
    </source>
</reference>
<keyword evidence="1" id="KW-1133">Transmembrane helix</keyword>
<name>A0ABV4T287_9EURY</name>
<evidence type="ECO:0000313" key="3">
    <source>
        <dbReference type="EMBL" id="MFA4803945.1"/>
    </source>
</evidence>
<feature type="transmembrane region" description="Helical" evidence="1">
    <location>
        <begin position="70"/>
        <end position="89"/>
    </location>
</feature>
<evidence type="ECO:0000313" key="4">
    <source>
        <dbReference type="Proteomes" id="UP001571980"/>
    </source>
</evidence>
<dbReference type="InterPro" id="IPR008553">
    <property type="entry name" value="DUF835"/>
</dbReference>
<keyword evidence="4" id="KW-1185">Reference proteome</keyword>
<dbReference type="RefSeq" id="WP_372823422.1">
    <property type="nucleotide sequence ID" value="NZ_JARRID010000004.1"/>
</dbReference>
<organism evidence="3 4">
    <name type="scientific">Pyrococcus kukulkanii</name>
    <dbReference type="NCBI Taxonomy" id="1609559"/>
    <lineage>
        <taxon>Archaea</taxon>
        <taxon>Methanobacteriati</taxon>
        <taxon>Methanobacteriota</taxon>
        <taxon>Thermococci</taxon>
        <taxon>Thermococcales</taxon>
        <taxon>Thermococcaceae</taxon>
        <taxon>Pyrococcus</taxon>
    </lineage>
</organism>
<keyword evidence="1" id="KW-0472">Membrane</keyword>
<gene>
    <name evidence="3" type="ORF">P8X34_04170</name>
</gene>
<proteinExistence type="predicted"/>
<comment type="caution">
    <text evidence="3">The sequence shown here is derived from an EMBL/GenBank/DDBJ whole genome shotgun (WGS) entry which is preliminary data.</text>
</comment>
<keyword evidence="1" id="KW-0812">Transmembrane</keyword>
<dbReference type="PANTHER" id="PTHR33531:SF7">
    <property type="entry name" value="HYPOTHETICAL MEMBRANE PROTEIN, CONSERVED"/>
    <property type="match status" value="1"/>
</dbReference>
<feature type="transmembrane region" description="Helical" evidence="1">
    <location>
        <begin position="44"/>
        <end position="64"/>
    </location>
</feature>
<sequence>MVDFLAFVYRASLFLIFLALMVYSIRQYIESPSEFKSLFRNSSILFGVASLVRFVDILYLYISIPYYHEIHALGHVAVLVSISWVYVSFTKRLTGFFYPKEPKIKGVHAYLVTSLIEVESLLRGSKVLAITRNPEIYRKYNAKVVWVTTTKEKHGVSPTALHVILDLAIRFAQENKGGVVVLDCVEFLILYNGFKSTYKFLTNLKDHLLTRGAKLVIILNPQALDKKEWNLLRREFIQPENVLSL</sequence>
<feature type="domain" description="DUF835" evidence="2">
    <location>
        <begin position="123"/>
        <end position="236"/>
    </location>
</feature>